<evidence type="ECO:0000313" key="2">
    <source>
        <dbReference type="EMBL" id="MBB5967629.1"/>
    </source>
</evidence>
<keyword evidence="1" id="KW-0812">Transmembrane</keyword>
<feature type="transmembrane region" description="Helical" evidence="1">
    <location>
        <begin position="111"/>
        <end position="133"/>
    </location>
</feature>
<dbReference type="EMBL" id="JACHJJ010000036">
    <property type="protein sequence ID" value="MBB5967629.1"/>
    <property type="molecule type" value="Genomic_DNA"/>
</dbReference>
<organism evidence="2 3">
    <name type="scientific">Planomonospora venezuelensis</name>
    <dbReference type="NCBI Taxonomy" id="1999"/>
    <lineage>
        <taxon>Bacteria</taxon>
        <taxon>Bacillati</taxon>
        <taxon>Actinomycetota</taxon>
        <taxon>Actinomycetes</taxon>
        <taxon>Streptosporangiales</taxon>
        <taxon>Streptosporangiaceae</taxon>
        <taxon>Planomonospora</taxon>
    </lineage>
</organism>
<keyword evidence="1" id="KW-1133">Transmembrane helix</keyword>
<sequence>MSPSSLSTAGVLLITVPAVAFGGVSLLAHILRDLPGYLDNPVRRSLWRAGHAHAGVLVLFALVALLYLDQTDLSEGMKGLTRVLITAAPIAMPLGFFLSVVRPSDTRPSKLIWLVPAGGASLAAGTLLLGIGLV</sequence>
<protein>
    <submittedName>
        <fullName evidence="2">Uncharacterized protein</fullName>
    </submittedName>
</protein>
<reference evidence="2 3" key="1">
    <citation type="submission" date="2020-08" db="EMBL/GenBank/DDBJ databases">
        <title>Genomic Encyclopedia of Type Strains, Phase III (KMG-III): the genomes of soil and plant-associated and newly described type strains.</title>
        <authorList>
            <person name="Whitman W."/>
        </authorList>
    </citation>
    <scope>NUCLEOTIDE SEQUENCE [LARGE SCALE GENOMIC DNA]</scope>
    <source>
        <strain evidence="2 3">CECT 3303</strain>
    </source>
</reference>
<name>A0A841DDT6_PLAVE</name>
<evidence type="ECO:0000256" key="1">
    <source>
        <dbReference type="SAM" id="Phobius"/>
    </source>
</evidence>
<keyword evidence="3" id="KW-1185">Reference proteome</keyword>
<accession>A0A841DDT6</accession>
<dbReference type="RefSeq" id="WP_184948349.1">
    <property type="nucleotide sequence ID" value="NZ_BAAAWZ010000004.1"/>
</dbReference>
<feature type="transmembrane region" description="Helical" evidence="1">
    <location>
        <begin position="80"/>
        <end position="99"/>
    </location>
</feature>
<evidence type="ECO:0000313" key="3">
    <source>
        <dbReference type="Proteomes" id="UP000562352"/>
    </source>
</evidence>
<gene>
    <name evidence="2" type="ORF">FHS22_006942</name>
</gene>
<feature type="transmembrane region" description="Helical" evidence="1">
    <location>
        <begin position="46"/>
        <end position="68"/>
    </location>
</feature>
<dbReference type="AlphaFoldDB" id="A0A841DDT6"/>
<proteinExistence type="predicted"/>
<dbReference type="Proteomes" id="UP000562352">
    <property type="component" value="Unassembled WGS sequence"/>
</dbReference>
<keyword evidence="1" id="KW-0472">Membrane</keyword>
<comment type="caution">
    <text evidence="2">The sequence shown here is derived from an EMBL/GenBank/DDBJ whole genome shotgun (WGS) entry which is preliminary data.</text>
</comment>